<evidence type="ECO:0000256" key="3">
    <source>
        <dbReference type="ARBA" id="ARBA00023015"/>
    </source>
</evidence>
<dbReference type="InterPro" id="IPR007219">
    <property type="entry name" value="XnlR_reg_dom"/>
</dbReference>
<dbReference type="Proteomes" id="UP000316270">
    <property type="component" value="Chromosome 11"/>
</dbReference>
<dbReference type="InterPro" id="IPR036864">
    <property type="entry name" value="Zn2-C6_fun-type_DNA-bd_sf"/>
</dbReference>
<dbReference type="GO" id="GO:0000981">
    <property type="term" value="F:DNA-binding transcription factor activity, RNA polymerase II-specific"/>
    <property type="evidence" value="ECO:0007669"/>
    <property type="project" value="InterPro"/>
</dbReference>
<dbReference type="OrthoDB" id="5600212at2759"/>
<feature type="compositionally biased region" description="Polar residues" evidence="6">
    <location>
        <begin position="1"/>
        <end position="24"/>
    </location>
</feature>
<proteinExistence type="predicted"/>
<evidence type="ECO:0000256" key="5">
    <source>
        <dbReference type="ARBA" id="ARBA00023242"/>
    </source>
</evidence>
<keyword evidence="4" id="KW-0804">Transcription</keyword>
<comment type="subcellular location">
    <subcellularLocation>
        <location evidence="1">Nucleus</location>
    </subcellularLocation>
</comment>
<reference evidence="8 9" key="1">
    <citation type="submission" date="2019-07" db="EMBL/GenBank/DDBJ databases">
        <title>Finished genome of Venturia effusa.</title>
        <authorList>
            <person name="Young C.A."/>
            <person name="Cox M.P."/>
            <person name="Ganley A.R.D."/>
            <person name="David W.J."/>
        </authorList>
    </citation>
    <scope>NUCLEOTIDE SEQUENCE [LARGE SCALE GENOMIC DNA]</scope>
    <source>
        <strain evidence="9">albino</strain>
    </source>
</reference>
<dbReference type="GO" id="GO:0008270">
    <property type="term" value="F:zinc ion binding"/>
    <property type="evidence" value="ECO:0007669"/>
    <property type="project" value="InterPro"/>
</dbReference>
<feature type="compositionally biased region" description="Low complexity" evidence="6">
    <location>
        <begin position="112"/>
        <end position="121"/>
    </location>
</feature>
<accession>A0A517LFA8</accession>
<keyword evidence="9" id="KW-1185">Reference proteome</keyword>
<feature type="compositionally biased region" description="Low complexity" evidence="6">
    <location>
        <begin position="786"/>
        <end position="815"/>
    </location>
</feature>
<dbReference type="EMBL" id="CP042195">
    <property type="protein sequence ID" value="QDS74317.1"/>
    <property type="molecule type" value="Genomic_DNA"/>
</dbReference>
<dbReference type="CDD" id="cd12148">
    <property type="entry name" value="fungal_TF_MHR"/>
    <property type="match status" value="1"/>
</dbReference>
<dbReference type="Pfam" id="PF00172">
    <property type="entry name" value="Zn_clus"/>
    <property type="match status" value="1"/>
</dbReference>
<feature type="region of interest" description="Disordered" evidence="6">
    <location>
        <begin position="649"/>
        <end position="820"/>
    </location>
</feature>
<keyword evidence="5" id="KW-0539">Nucleus</keyword>
<dbReference type="AlphaFoldDB" id="A0A517LFA8"/>
<feature type="compositionally biased region" description="Low complexity" evidence="6">
    <location>
        <begin position="736"/>
        <end position="771"/>
    </location>
</feature>
<name>A0A517LFA8_9PEZI</name>
<protein>
    <recommendedName>
        <fullName evidence="7">Zn(2)-C6 fungal-type domain-containing protein</fullName>
    </recommendedName>
</protein>
<gene>
    <name evidence="8" type="ORF">FKW77_004069</name>
</gene>
<evidence type="ECO:0000256" key="1">
    <source>
        <dbReference type="ARBA" id="ARBA00004123"/>
    </source>
</evidence>
<keyword evidence="3" id="KW-0805">Transcription regulation</keyword>
<keyword evidence="2" id="KW-0479">Metal-binding</keyword>
<dbReference type="GO" id="GO:0006351">
    <property type="term" value="P:DNA-templated transcription"/>
    <property type="evidence" value="ECO:0007669"/>
    <property type="project" value="InterPro"/>
</dbReference>
<dbReference type="GO" id="GO:0003677">
    <property type="term" value="F:DNA binding"/>
    <property type="evidence" value="ECO:0007669"/>
    <property type="project" value="InterPro"/>
</dbReference>
<feature type="domain" description="Zn(2)-C6 fungal-type" evidence="7">
    <location>
        <begin position="53"/>
        <end position="83"/>
    </location>
</feature>
<dbReference type="STRING" id="50376.A0A517LFA8"/>
<dbReference type="PANTHER" id="PTHR47338:SF10">
    <property type="entry name" value="TRANSCRIPTION FACTOR DOMAIN-CONTAINING PROTEIN-RELATED"/>
    <property type="match status" value="1"/>
</dbReference>
<dbReference type="Pfam" id="PF04082">
    <property type="entry name" value="Fungal_trans"/>
    <property type="match status" value="1"/>
</dbReference>
<dbReference type="CDD" id="cd00067">
    <property type="entry name" value="GAL4"/>
    <property type="match status" value="1"/>
</dbReference>
<evidence type="ECO:0000313" key="8">
    <source>
        <dbReference type="EMBL" id="QDS74317.1"/>
    </source>
</evidence>
<feature type="region of interest" description="Disordered" evidence="6">
    <location>
        <begin position="880"/>
        <end position="921"/>
    </location>
</feature>
<dbReference type="InterPro" id="IPR001138">
    <property type="entry name" value="Zn2Cys6_DnaBD"/>
</dbReference>
<dbReference type="SUPFAM" id="SSF57701">
    <property type="entry name" value="Zn2/Cys6 DNA-binding domain"/>
    <property type="match status" value="1"/>
</dbReference>
<dbReference type="Gene3D" id="4.10.240.10">
    <property type="entry name" value="Zn(2)-C6 fungal-type DNA-binding domain"/>
    <property type="match status" value="1"/>
</dbReference>
<dbReference type="GO" id="GO:0005634">
    <property type="term" value="C:nucleus"/>
    <property type="evidence" value="ECO:0007669"/>
    <property type="project" value="UniProtKB-SubCell"/>
</dbReference>
<evidence type="ECO:0000256" key="6">
    <source>
        <dbReference type="SAM" id="MobiDB-lite"/>
    </source>
</evidence>
<feature type="region of interest" description="Disordered" evidence="6">
    <location>
        <begin position="1"/>
        <end position="43"/>
    </location>
</feature>
<evidence type="ECO:0000256" key="4">
    <source>
        <dbReference type="ARBA" id="ARBA00023163"/>
    </source>
</evidence>
<feature type="region of interest" description="Disordered" evidence="6">
    <location>
        <begin position="112"/>
        <end position="143"/>
    </location>
</feature>
<dbReference type="PANTHER" id="PTHR47338">
    <property type="entry name" value="ZN(II)2CYS6 TRANSCRIPTION FACTOR (EUROFUNG)-RELATED"/>
    <property type="match status" value="1"/>
</dbReference>
<organism evidence="8 9">
    <name type="scientific">Venturia effusa</name>
    <dbReference type="NCBI Taxonomy" id="50376"/>
    <lineage>
        <taxon>Eukaryota</taxon>
        <taxon>Fungi</taxon>
        <taxon>Dikarya</taxon>
        <taxon>Ascomycota</taxon>
        <taxon>Pezizomycotina</taxon>
        <taxon>Dothideomycetes</taxon>
        <taxon>Pleosporomycetidae</taxon>
        <taxon>Venturiales</taxon>
        <taxon>Venturiaceae</taxon>
        <taxon>Venturia</taxon>
    </lineage>
</organism>
<dbReference type="PROSITE" id="PS00463">
    <property type="entry name" value="ZN2_CY6_FUNGAL_1"/>
    <property type="match status" value="1"/>
</dbReference>
<dbReference type="PROSITE" id="PS50048">
    <property type="entry name" value="ZN2_CY6_FUNGAL_2"/>
    <property type="match status" value="1"/>
</dbReference>
<dbReference type="SMART" id="SM00906">
    <property type="entry name" value="Fungal_trans"/>
    <property type="match status" value="1"/>
</dbReference>
<feature type="compositionally biased region" description="Polar residues" evidence="6">
    <location>
        <begin position="702"/>
        <end position="714"/>
    </location>
</feature>
<dbReference type="InterPro" id="IPR050815">
    <property type="entry name" value="TF_fung"/>
</dbReference>
<evidence type="ECO:0000256" key="2">
    <source>
        <dbReference type="ARBA" id="ARBA00022723"/>
    </source>
</evidence>
<feature type="compositionally biased region" description="Gly residues" evidence="6">
    <location>
        <begin position="895"/>
        <end position="906"/>
    </location>
</feature>
<evidence type="ECO:0000313" key="9">
    <source>
        <dbReference type="Proteomes" id="UP000316270"/>
    </source>
</evidence>
<dbReference type="SMART" id="SM00066">
    <property type="entry name" value="GAL4"/>
    <property type="match status" value="1"/>
</dbReference>
<evidence type="ECO:0000259" key="7">
    <source>
        <dbReference type="PROSITE" id="PS50048"/>
    </source>
</evidence>
<sequence length="921" mass="100958">MLPSGSQPQSRDDYFNNTSQQPNADMSPDDTRRDSGEASIGLNELQPKAKRIACVLCRKRKLKCDGARPACGTCRRLSHDCAYDEVRKKSGPKRGYVKLLEARLQQVETLLKTQEPEQQQKPPSPTTNVSYSSFPTTSDPPPTSTNFIIESNLTSMNEYTLPTGTPMGGMTTDFGTDGMNFDQPGISAENADSYPWEMIGLGLDEPLPPQETIDDLYRIYFEKIHPSCPLIHRPRFFASLNLGPQLRPPVGLRYAMWTMAASVTDKYESLAEHFYHRARKYLQADEMSGHGEGIISVHHCQAWIIVTVYEFKNMYFPRAWQSTGRGVRMAQMLGLSRIDGFGLDVKQCLPPPKDWIEREERRRTFWMAFCEDRYASVGTGWPMTIDERDIMTNLPASEDAFEQGIVEQTISLEQALKPAGAQKLSPLSGVVIMSCMFGRNLLHLHRPSPDDNDDNLNALSLPDHLRLPAGLPDPNVVFMNMAIHTSAICLHQAAIFKADKHKLPPNVGSESRVRCVTAAAEIARIMRMLSTLDLSTMNPFLAFCLYVAARVFVQYLKFRPKDEQMISSLQFLLAAMHALKRKNPLTESFLVQLDVDLEGLGMDFGQRPLNHARVAAADIGVESIKCSPIFEIRDSQAANSRFNRFGGGVPTYGDHGLGKHGKPTSRPSTESPGPPFHNTRANLNMAGDDTQAQSFDYLGGMNDSSPYNLPNRNRSGPAVGQYGGTRGTTNSNPLTDSLSPSASDASCSPNMNNDQQSTRSNSQRDSSSYTSFTPPSISDNTETRHNSINNTNSPAAAAATTNNNNTSTNRNNIPAMADRNGFSMDTNFSTFQPGFLGQSSDANDTSGMFSSLGAAGWEMSGIEITGSTSTGLTPGPTGLTPGPWSNEEFFKSMGAGWGSGGGGGDGVFTDPTPQSDERRNG</sequence>